<evidence type="ECO:0000256" key="1">
    <source>
        <dbReference type="ARBA" id="ARBA00022723"/>
    </source>
</evidence>
<dbReference type="Proteomes" id="UP000554482">
    <property type="component" value="Unassembled WGS sequence"/>
</dbReference>
<proteinExistence type="predicted"/>
<dbReference type="InterPro" id="IPR013088">
    <property type="entry name" value="Znf_NHR/GATA"/>
</dbReference>
<evidence type="ECO:0000256" key="5">
    <source>
        <dbReference type="SAM" id="MobiDB-lite"/>
    </source>
</evidence>
<gene>
    <name evidence="7" type="ORF">FRX31_014169</name>
</gene>
<evidence type="ECO:0000256" key="4">
    <source>
        <dbReference type="PROSITE-ProRule" id="PRU00094"/>
    </source>
</evidence>
<reference evidence="7 8" key="1">
    <citation type="submission" date="2020-06" db="EMBL/GenBank/DDBJ databases">
        <title>Transcriptomic and genomic resources for Thalictrum thalictroides and T. hernandezii: Facilitating candidate gene discovery in an emerging model plant lineage.</title>
        <authorList>
            <person name="Arias T."/>
            <person name="Riano-Pachon D.M."/>
            <person name="Di Stilio V.S."/>
        </authorList>
    </citation>
    <scope>NUCLEOTIDE SEQUENCE [LARGE SCALE GENOMIC DNA]</scope>
    <source>
        <strain evidence="8">cv. WT478/WT964</strain>
        <tissue evidence="7">Leaves</tissue>
    </source>
</reference>
<dbReference type="AlphaFoldDB" id="A0A7J6WFL8"/>
<dbReference type="InterPro" id="IPR052138">
    <property type="entry name" value="GATA_ZnFinger_Domain"/>
</dbReference>
<dbReference type="GO" id="GO:0008270">
    <property type="term" value="F:zinc ion binding"/>
    <property type="evidence" value="ECO:0007669"/>
    <property type="project" value="UniProtKB-KW"/>
</dbReference>
<evidence type="ECO:0000256" key="3">
    <source>
        <dbReference type="ARBA" id="ARBA00022833"/>
    </source>
</evidence>
<protein>
    <recommendedName>
        <fullName evidence="6">GATA-type domain-containing protein</fullName>
    </recommendedName>
</protein>
<dbReference type="PANTHER" id="PTHR47255">
    <property type="entry name" value="GATA TRANSCRIPTION FACTOR 22-RELATED"/>
    <property type="match status" value="1"/>
</dbReference>
<dbReference type="InterPro" id="IPR000679">
    <property type="entry name" value="Znf_GATA"/>
</dbReference>
<feature type="region of interest" description="Disordered" evidence="5">
    <location>
        <begin position="159"/>
        <end position="208"/>
    </location>
</feature>
<evidence type="ECO:0000313" key="7">
    <source>
        <dbReference type="EMBL" id="KAF5196244.1"/>
    </source>
</evidence>
<evidence type="ECO:0000259" key="6">
    <source>
        <dbReference type="PROSITE" id="PS50114"/>
    </source>
</evidence>
<dbReference type="PANTHER" id="PTHR47255:SF4">
    <property type="entry name" value="GATA ZINC FINGER DOMAIN-CONTAINING PROTEIN 12"/>
    <property type="match status" value="1"/>
</dbReference>
<dbReference type="Gene3D" id="3.30.50.10">
    <property type="entry name" value="Erythroid Transcription Factor GATA-1, subunit A"/>
    <property type="match status" value="1"/>
</dbReference>
<organism evidence="7 8">
    <name type="scientific">Thalictrum thalictroides</name>
    <name type="common">Rue-anemone</name>
    <name type="synonym">Anemone thalictroides</name>
    <dbReference type="NCBI Taxonomy" id="46969"/>
    <lineage>
        <taxon>Eukaryota</taxon>
        <taxon>Viridiplantae</taxon>
        <taxon>Streptophyta</taxon>
        <taxon>Embryophyta</taxon>
        <taxon>Tracheophyta</taxon>
        <taxon>Spermatophyta</taxon>
        <taxon>Magnoliopsida</taxon>
        <taxon>Ranunculales</taxon>
        <taxon>Ranunculaceae</taxon>
        <taxon>Thalictroideae</taxon>
        <taxon>Thalictrum</taxon>
    </lineage>
</organism>
<comment type="caution">
    <text evidence="7">The sequence shown here is derived from an EMBL/GenBank/DDBJ whole genome shotgun (WGS) entry which is preliminary data.</text>
</comment>
<keyword evidence="1" id="KW-0479">Metal-binding</keyword>
<keyword evidence="8" id="KW-1185">Reference proteome</keyword>
<dbReference type="SUPFAM" id="SSF57716">
    <property type="entry name" value="Glucocorticoid receptor-like (DNA-binding domain)"/>
    <property type="match status" value="1"/>
</dbReference>
<feature type="domain" description="GATA-type" evidence="6">
    <location>
        <begin position="218"/>
        <end position="248"/>
    </location>
</feature>
<accession>A0A7J6WFL8</accession>
<sequence length="335" mass="36776">MHTQYAVIESSAVIPEVSGSPVPHGEAQVGRSYFAYYLNEIEELFSQKEDFLPATSKYSVSFPKTSATVRGDEIHLESEHVVGPSVPRTLFLNGVGDGLPDIKKERLQTSLKQSVTVFSQEVDEMLESVLEMYKIKKHLINKEHLANNPCSAAGAIQSSPCKKQKLSSSPSSSGDATHAGIKGSQSRDGASRSGDMDGKHSNAVSSEESQSRGLTKFCLNCKTTRTPQWRDGPDGPKTLCNACGIRLKKKRMSPLGASEANKKLKQEDDDLRIILESSGSLAKEAVKKYSDEMFGKLGDMEQQLEKYLDVIMSNCSEDKQFSRIHSPTVVLPERT</sequence>
<dbReference type="GO" id="GO:0006355">
    <property type="term" value="P:regulation of DNA-templated transcription"/>
    <property type="evidence" value="ECO:0007669"/>
    <property type="project" value="InterPro"/>
</dbReference>
<dbReference type="EMBL" id="JABWDY010016248">
    <property type="protein sequence ID" value="KAF5196244.1"/>
    <property type="molecule type" value="Genomic_DNA"/>
</dbReference>
<dbReference type="PROSITE" id="PS50114">
    <property type="entry name" value="GATA_ZN_FINGER_2"/>
    <property type="match status" value="1"/>
</dbReference>
<keyword evidence="2 4" id="KW-0863">Zinc-finger</keyword>
<dbReference type="OrthoDB" id="21449at2759"/>
<feature type="compositionally biased region" description="Low complexity" evidence="5">
    <location>
        <begin position="159"/>
        <end position="173"/>
    </location>
</feature>
<keyword evidence="3" id="KW-0862">Zinc</keyword>
<dbReference type="GO" id="GO:0043565">
    <property type="term" value="F:sequence-specific DNA binding"/>
    <property type="evidence" value="ECO:0007669"/>
    <property type="project" value="InterPro"/>
</dbReference>
<dbReference type="SMART" id="SM00401">
    <property type="entry name" value="ZnF_GATA"/>
    <property type="match status" value="1"/>
</dbReference>
<evidence type="ECO:0000256" key="2">
    <source>
        <dbReference type="ARBA" id="ARBA00022771"/>
    </source>
</evidence>
<name>A0A7J6WFL8_THATH</name>
<dbReference type="CDD" id="cd00202">
    <property type="entry name" value="ZnF_GATA"/>
    <property type="match status" value="1"/>
</dbReference>
<dbReference type="Pfam" id="PF00320">
    <property type="entry name" value="GATA"/>
    <property type="match status" value="1"/>
</dbReference>
<evidence type="ECO:0000313" key="8">
    <source>
        <dbReference type="Proteomes" id="UP000554482"/>
    </source>
</evidence>